<dbReference type="InterPro" id="IPR011701">
    <property type="entry name" value="MFS"/>
</dbReference>
<evidence type="ECO:0000256" key="2">
    <source>
        <dbReference type="ARBA" id="ARBA00022448"/>
    </source>
</evidence>
<evidence type="ECO:0000256" key="4">
    <source>
        <dbReference type="ARBA" id="ARBA00022989"/>
    </source>
</evidence>
<evidence type="ECO:0000256" key="6">
    <source>
        <dbReference type="SAM" id="Phobius"/>
    </source>
</evidence>
<keyword evidence="9" id="KW-1185">Reference proteome</keyword>
<feature type="transmembrane region" description="Helical" evidence="6">
    <location>
        <begin position="54"/>
        <end position="73"/>
    </location>
</feature>
<dbReference type="CDD" id="cd17489">
    <property type="entry name" value="MFS_YfcJ_like"/>
    <property type="match status" value="1"/>
</dbReference>
<dbReference type="InterPro" id="IPR020846">
    <property type="entry name" value="MFS_dom"/>
</dbReference>
<evidence type="ECO:0000256" key="5">
    <source>
        <dbReference type="ARBA" id="ARBA00023136"/>
    </source>
</evidence>
<feature type="transmembrane region" description="Helical" evidence="6">
    <location>
        <begin position="301"/>
        <end position="328"/>
    </location>
</feature>
<dbReference type="EMBL" id="SNYJ01000001">
    <property type="protein sequence ID" value="TDQ42830.1"/>
    <property type="molecule type" value="Genomic_DNA"/>
</dbReference>
<evidence type="ECO:0000256" key="3">
    <source>
        <dbReference type="ARBA" id="ARBA00022692"/>
    </source>
</evidence>
<dbReference type="SUPFAM" id="SSF103473">
    <property type="entry name" value="MFS general substrate transporter"/>
    <property type="match status" value="1"/>
</dbReference>
<keyword evidence="3 6" id="KW-0812">Transmembrane</keyword>
<keyword evidence="5 6" id="KW-0472">Membrane</keyword>
<evidence type="ECO:0000313" key="9">
    <source>
        <dbReference type="Proteomes" id="UP000295632"/>
    </source>
</evidence>
<dbReference type="GO" id="GO:0005886">
    <property type="term" value="C:plasma membrane"/>
    <property type="evidence" value="ECO:0007669"/>
    <property type="project" value="UniProtKB-SubCell"/>
</dbReference>
<comment type="caution">
    <text evidence="8">The sequence shown here is derived from an EMBL/GenBank/DDBJ whole genome shotgun (WGS) entry which is preliminary data.</text>
</comment>
<feature type="domain" description="Major facilitator superfamily (MFS) profile" evidence="7">
    <location>
        <begin position="15"/>
        <end position="392"/>
    </location>
</feature>
<sequence length="405" mass="44644">MRKRNVHQEPLWTRSFTMLVIANLFVFMSFQMLIPIMPPYIQSLGATELEIGLVTTLFSVGAVIIRPFIGYLLSYRARRWLVLIGSMSLLIMTILYPLSNIVLVFLMIRLFHGIAWGWSTTVNGTAAVDITPNARLGEGMGYFGLSVTIGMIVAPGLGIILYNQYDFNVNIIVSAILGVAAFFMLSTIKYSTPEAVEATKKEDVPFSFLGSLVEKNGWYPAIVTLCSTFAYGTVVTFIMIFAEDRAIESIFLFYVMNAIVATIVRPITGRWFDRRGPRAIVISCAFIAFIAMWVLSYTTSWIGILVVGSLFGLGFGSLMPALQAWVLSKASSERRGVANGMYMSCIDLGIGLSSLIFGLIASSVQTGTLFQMSSVFFLVAIALTWKADKNTIDTRPPSSRSVQQS</sequence>
<feature type="transmembrane region" description="Helical" evidence="6">
    <location>
        <begin position="340"/>
        <end position="362"/>
    </location>
</feature>
<dbReference type="Proteomes" id="UP000295632">
    <property type="component" value="Unassembled WGS sequence"/>
</dbReference>
<dbReference type="InterPro" id="IPR052714">
    <property type="entry name" value="MFS_Exporter"/>
</dbReference>
<reference evidence="8 9" key="1">
    <citation type="submission" date="2019-03" db="EMBL/GenBank/DDBJ databases">
        <title>Genomic Encyclopedia of Type Strains, Phase IV (KMG-IV): sequencing the most valuable type-strain genomes for metagenomic binning, comparative biology and taxonomic classification.</title>
        <authorList>
            <person name="Goeker M."/>
        </authorList>
    </citation>
    <scope>NUCLEOTIDE SEQUENCE [LARGE SCALE GENOMIC DNA]</scope>
    <source>
        <strain evidence="8 9">DSM 28697</strain>
    </source>
</reference>
<accession>A0A4R6U8C7</accession>
<feature type="transmembrane region" description="Helical" evidence="6">
    <location>
        <begin position="80"/>
        <end position="98"/>
    </location>
</feature>
<protein>
    <submittedName>
        <fullName evidence="8">Putative MFS family arabinose efflux permease</fullName>
    </submittedName>
</protein>
<evidence type="ECO:0000313" key="8">
    <source>
        <dbReference type="EMBL" id="TDQ42830.1"/>
    </source>
</evidence>
<dbReference type="PROSITE" id="PS50850">
    <property type="entry name" value="MFS"/>
    <property type="match status" value="1"/>
</dbReference>
<proteinExistence type="predicted"/>
<keyword evidence="2" id="KW-0813">Transport</keyword>
<gene>
    <name evidence="8" type="ORF">EV213_101259</name>
</gene>
<dbReference type="Gene3D" id="1.20.1250.20">
    <property type="entry name" value="MFS general substrate transporter like domains"/>
    <property type="match status" value="1"/>
</dbReference>
<dbReference type="Pfam" id="PF07690">
    <property type="entry name" value="MFS_1"/>
    <property type="match status" value="1"/>
</dbReference>
<dbReference type="InterPro" id="IPR036259">
    <property type="entry name" value="MFS_trans_sf"/>
</dbReference>
<dbReference type="GO" id="GO:0022857">
    <property type="term" value="F:transmembrane transporter activity"/>
    <property type="evidence" value="ECO:0007669"/>
    <property type="project" value="InterPro"/>
</dbReference>
<dbReference type="PANTHER" id="PTHR23531">
    <property type="entry name" value="QUINOLENE RESISTANCE PROTEIN NORA"/>
    <property type="match status" value="1"/>
</dbReference>
<name>A0A4R6U8C7_9BACI</name>
<organism evidence="8 9">
    <name type="scientific">Aureibacillus halotolerans</name>
    <dbReference type="NCBI Taxonomy" id="1508390"/>
    <lineage>
        <taxon>Bacteria</taxon>
        <taxon>Bacillati</taxon>
        <taxon>Bacillota</taxon>
        <taxon>Bacilli</taxon>
        <taxon>Bacillales</taxon>
        <taxon>Bacillaceae</taxon>
        <taxon>Aureibacillus</taxon>
    </lineage>
</organism>
<feature type="transmembrane region" description="Helical" evidence="6">
    <location>
        <begin position="140"/>
        <end position="161"/>
    </location>
</feature>
<keyword evidence="4 6" id="KW-1133">Transmembrane helix</keyword>
<feature type="transmembrane region" description="Helical" evidence="6">
    <location>
        <begin position="167"/>
        <end position="185"/>
    </location>
</feature>
<dbReference type="RefSeq" id="WP_341770310.1">
    <property type="nucleotide sequence ID" value="NZ_SNYJ01000001.1"/>
</dbReference>
<evidence type="ECO:0000256" key="1">
    <source>
        <dbReference type="ARBA" id="ARBA00004651"/>
    </source>
</evidence>
<feature type="transmembrane region" description="Helical" evidence="6">
    <location>
        <begin position="276"/>
        <end position="295"/>
    </location>
</feature>
<feature type="transmembrane region" description="Helical" evidence="6">
    <location>
        <begin position="12"/>
        <end position="34"/>
    </location>
</feature>
<evidence type="ECO:0000259" key="7">
    <source>
        <dbReference type="PROSITE" id="PS50850"/>
    </source>
</evidence>
<dbReference type="AlphaFoldDB" id="A0A4R6U8C7"/>
<feature type="transmembrane region" description="Helical" evidence="6">
    <location>
        <begin position="246"/>
        <end position="264"/>
    </location>
</feature>
<dbReference type="PANTHER" id="PTHR23531:SF2">
    <property type="entry name" value="PERMEASE"/>
    <property type="match status" value="1"/>
</dbReference>
<comment type="subcellular location">
    <subcellularLocation>
        <location evidence="1">Cell membrane</location>
        <topology evidence="1">Multi-pass membrane protein</topology>
    </subcellularLocation>
</comment>
<feature type="transmembrane region" description="Helical" evidence="6">
    <location>
        <begin position="218"/>
        <end position="240"/>
    </location>
</feature>